<dbReference type="eggNOG" id="arCOG00928">
    <property type="taxonomic scope" value="Archaea"/>
</dbReference>
<evidence type="ECO:0000313" key="2">
    <source>
        <dbReference type="EMBL" id="ACX72251.1"/>
    </source>
</evidence>
<dbReference type="RefSeq" id="WP_012819795.1">
    <property type="nucleotide sequence ID" value="NC_013407.1"/>
</dbReference>
<reference evidence="2" key="1">
    <citation type="submission" date="2009-10" db="EMBL/GenBank/DDBJ databases">
        <title>Complete sequence of chromosome of Methanocaldococcus vulcanius M7.</title>
        <authorList>
            <consortium name="US DOE Joint Genome Institute"/>
            <person name="Lucas S."/>
            <person name="Copeland A."/>
            <person name="Lapidus A."/>
            <person name="Glavina del Rio T."/>
            <person name="Dalin E."/>
            <person name="Tice H."/>
            <person name="Bruce D."/>
            <person name="Goodwin L."/>
            <person name="Pitluck S."/>
            <person name="Lcollab F.I."/>
            <person name="Brettin T."/>
            <person name="Detter J.C."/>
            <person name="Han C."/>
            <person name="Tapia R."/>
            <person name="Kuske C.R."/>
            <person name="Schmutz J."/>
            <person name="Larimer F."/>
            <person name="Land M."/>
            <person name="Hauser L."/>
            <person name="Kyrpides N."/>
            <person name="Ovchinikova G."/>
            <person name="Sieprawska-Lupa M."/>
            <person name="Whitman W.B."/>
            <person name="Woyke T."/>
        </authorList>
    </citation>
    <scope>NUCLEOTIDE SEQUENCE [LARGE SCALE GENOMIC DNA]</scope>
    <source>
        <strain evidence="2">M7</strain>
    </source>
</reference>
<dbReference type="InterPro" id="IPR002802">
    <property type="entry name" value="Endo_dU"/>
</dbReference>
<comment type="similarity">
    <text evidence="1">Belongs to the UPF0215 family.</text>
</comment>
<sequence>MKKEIEVIGFDDAPFNRSDRECILIGTYMRGSCIIDGIYFRKFEKDGMDITKKIIEVVKDRHYPKIKAVFLYGITFGGFNIADIYEINEKTEKPVIVVIDKKPNIEKMFSAIEKHFNDSEERISLIKSFPKPEKLNDIYVQYVGTDKNFVKKVIEITKLKSKIPECLRISHLIGRGFLDIKK</sequence>
<dbReference type="Gene3D" id="3.30.2170.10">
    <property type="entry name" value="archaeoglobus fulgidus dsm 4304 superfamily"/>
    <property type="match status" value="1"/>
</dbReference>
<keyword evidence="3" id="KW-1185">Reference proteome</keyword>
<name>C9RF99_METVM</name>
<protein>
    <recommendedName>
        <fullName evidence="1">UPF0215 protein Metvu_0388</fullName>
    </recommendedName>
</protein>
<dbReference type="Proteomes" id="UP000002063">
    <property type="component" value="Chromosome"/>
</dbReference>
<dbReference type="HOGENOM" id="CLU_095956_1_0_2"/>
<dbReference type="PANTHER" id="PTHR39518:SF2">
    <property type="entry name" value="UPF0215 PROTEIN MJ1150"/>
    <property type="match status" value="1"/>
</dbReference>
<dbReference type="PIRSF" id="PIRSF006380">
    <property type="entry name" value="UCP006380"/>
    <property type="match status" value="1"/>
</dbReference>
<gene>
    <name evidence="2" type="ordered locus">Metvu_0388</name>
</gene>
<evidence type="ECO:0000256" key="1">
    <source>
        <dbReference type="HAMAP-Rule" id="MF_00582"/>
    </source>
</evidence>
<dbReference type="HAMAP" id="MF_00582">
    <property type="entry name" value="UPF0215"/>
    <property type="match status" value="1"/>
</dbReference>
<dbReference type="AlphaFoldDB" id="C9RF99"/>
<dbReference type="STRING" id="579137.Metvu_0388"/>
<dbReference type="PANTHER" id="PTHR39518">
    <property type="entry name" value="UPF0215 PROTEIN MJ1150"/>
    <property type="match status" value="1"/>
</dbReference>
<dbReference type="GeneID" id="8512720"/>
<evidence type="ECO:0000313" key="3">
    <source>
        <dbReference type="Proteomes" id="UP000002063"/>
    </source>
</evidence>
<dbReference type="OrthoDB" id="15207at2157"/>
<accession>C9RF99</accession>
<dbReference type="KEGG" id="mvu:Metvu_0388"/>
<proteinExistence type="inferred from homology"/>
<dbReference type="EMBL" id="CP001787">
    <property type="protein sequence ID" value="ACX72251.1"/>
    <property type="molecule type" value="Genomic_DNA"/>
</dbReference>
<dbReference type="Pfam" id="PF01949">
    <property type="entry name" value="Endo_dU"/>
    <property type="match status" value="1"/>
</dbReference>
<organism evidence="2 3">
    <name type="scientific">Methanocaldococcus vulcanius (strain ATCC 700851 / DSM 12094 / M7)</name>
    <name type="common">Methanococcus vulcanius</name>
    <dbReference type="NCBI Taxonomy" id="579137"/>
    <lineage>
        <taxon>Archaea</taxon>
        <taxon>Methanobacteriati</taxon>
        <taxon>Methanobacteriota</taxon>
        <taxon>Methanomada group</taxon>
        <taxon>Methanococci</taxon>
        <taxon>Methanococcales</taxon>
        <taxon>Methanocaldococcaceae</taxon>
        <taxon>Methanocaldococcus</taxon>
    </lineage>
</organism>